<sequence>MLATAGRPPDDPGRWAVEMKWDGMRAICRVSGGRAAFYSRNRNNVTSLGVQVREATGL</sequence>
<dbReference type="Proteomes" id="UP001432062">
    <property type="component" value="Chromosome"/>
</dbReference>
<dbReference type="Gene3D" id="3.30.470.30">
    <property type="entry name" value="DNA ligase/mRNA capping enzyme"/>
    <property type="match status" value="1"/>
</dbReference>
<gene>
    <name evidence="2" type="ORF">OG563_00060</name>
</gene>
<evidence type="ECO:0000313" key="2">
    <source>
        <dbReference type="EMBL" id="WUV51472.1"/>
    </source>
</evidence>
<accession>A0ABZ1ZBN3</accession>
<dbReference type="Pfam" id="PF01068">
    <property type="entry name" value="DNA_ligase_A_M"/>
    <property type="match status" value="1"/>
</dbReference>
<keyword evidence="3" id="KW-1185">Reference proteome</keyword>
<dbReference type="InterPro" id="IPR012310">
    <property type="entry name" value="DNA_ligase_ATP-dep_cent"/>
</dbReference>
<reference evidence="2" key="1">
    <citation type="submission" date="2022-10" db="EMBL/GenBank/DDBJ databases">
        <title>The complete genomes of actinobacterial strains from the NBC collection.</title>
        <authorList>
            <person name="Joergensen T.S."/>
            <person name="Alvarez Arevalo M."/>
            <person name="Sterndorff E.B."/>
            <person name="Faurdal D."/>
            <person name="Vuksanovic O."/>
            <person name="Mourched A.-S."/>
            <person name="Charusanti P."/>
            <person name="Shaw S."/>
            <person name="Blin K."/>
            <person name="Weber T."/>
        </authorList>
    </citation>
    <scope>NUCLEOTIDE SEQUENCE</scope>
    <source>
        <strain evidence="2">NBC_01482</strain>
    </source>
</reference>
<dbReference type="Gene3D" id="3.30.1490.70">
    <property type="match status" value="1"/>
</dbReference>
<dbReference type="InterPro" id="IPR016059">
    <property type="entry name" value="DNA_ligase_ATP-dep_CS"/>
</dbReference>
<name>A0ABZ1ZBN3_9NOCA</name>
<proteinExistence type="predicted"/>
<protein>
    <recommendedName>
        <fullName evidence="1">ATP-dependent DNA ligase family profile domain-containing protein</fullName>
    </recommendedName>
</protein>
<evidence type="ECO:0000313" key="3">
    <source>
        <dbReference type="Proteomes" id="UP001432062"/>
    </source>
</evidence>
<organism evidence="2 3">
    <name type="scientific">Nocardia vinacea</name>
    <dbReference type="NCBI Taxonomy" id="96468"/>
    <lineage>
        <taxon>Bacteria</taxon>
        <taxon>Bacillati</taxon>
        <taxon>Actinomycetota</taxon>
        <taxon>Actinomycetes</taxon>
        <taxon>Mycobacteriales</taxon>
        <taxon>Nocardiaceae</taxon>
        <taxon>Nocardia</taxon>
    </lineage>
</organism>
<dbReference type="EMBL" id="CP109441">
    <property type="protein sequence ID" value="WUV51472.1"/>
    <property type="molecule type" value="Genomic_DNA"/>
</dbReference>
<feature type="domain" description="ATP-dependent DNA ligase family profile" evidence="1">
    <location>
        <begin position="14"/>
        <end position="51"/>
    </location>
</feature>
<dbReference type="PROSITE" id="PS00697">
    <property type="entry name" value="DNA_LIGASE_A1"/>
    <property type="match status" value="1"/>
</dbReference>
<dbReference type="SUPFAM" id="SSF56091">
    <property type="entry name" value="DNA ligase/mRNA capping enzyme, catalytic domain"/>
    <property type="match status" value="1"/>
</dbReference>
<evidence type="ECO:0000259" key="1">
    <source>
        <dbReference type="Pfam" id="PF01068"/>
    </source>
</evidence>